<evidence type="ECO:0000259" key="4">
    <source>
        <dbReference type="SMART" id="SM00861"/>
    </source>
</evidence>
<gene>
    <name evidence="5" type="primary">acoB</name>
    <name evidence="5" type="ORF">DF168_00278</name>
</gene>
<evidence type="ECO:0000256" key="2">
    <source>
        <dbReference type="ARBA" id="ARBA00023002"/>
    </source>
</evidence>
<organism evidence="5 6">
    <name type="scientific">Candidatus Moanibacter tarae</name>
    <dbReference type="NCBI Taxonomy" id="2200854"/>
    <lineage>
        <taxon>Bacteria</taxon>
        <taxon>Pseudomonadati</taxon>
        <taxon>Verrucomicrobiota</taxon>
        <taxon>Opitutia</taxon>
        <taxon>Puniceicoccales</taxon>
        <taxon>Puniceicoccales incertae sedis</taxon>
        <taxon>Candidatus Moanibacter</taxon>
    </lineage>
</organism>
<dbReference type="EMBL" id="CP029803">
    <property type="protein sequence ID" value="AWT59101.1"/>
    <property type="molecule type" value="Genomic_DNA"/>
</dbReference>
<dbReference type="EC" id="1.1.1.-" evidence="5"/>
<dbReference type="SUPFAM" id="SSF52922">
    <property type="entry name" value="TK C-terminal domain-like"/>
    <property type="match status" value="1"/>
</dbReference>
<keyword evidence="2 5" id="KW-0560">Oxidoreductase</keyword>
<evidence type="ECO:0000256" key="1">
    <source>
        <dbReference type="ARBA" id="ARBA00001964"/>
    </source>
</evidence>
<dbReference type="Proteomes" id="UP000247465">
    <property type="component" value="Chromosome"/>
</dbReference>
<dbReference type="PANTHER" id="PTHR43257:SF2">
    <property type="entry name" value="PYRUVATE DEHYDROGENASE E1 COMPONENT SUBUNIT BETA"/>
    <property type="match status" value="1"/>
</dbReference>
<evidence type="ECO:0000313" key="5">
    <source>
        <dbReference type="EMBL" id="AWT59101.1"/>
    </source>
</evidence>
<dbReference type="Pfam" id="PF02779">
    <property type="entry name" value="Transket_pyr"/>
    <property type="match status" value="1"/>
</dbReference>
<accession>A0A2Z4ABE0</accession>
<keyword evidence="3" id="KW-0786">Thiamine pyrophosphate</keyword>
<dbReference type="SUPFAM" id="SSF52518">
    <property type="entry name" value="Thiamin diphosphate-binding fold (THDP-binding)"/>
    <property type="match status" value="1"/>
</dbReference>
<dbReference type="KEGG" id="mtar:DF168_00278"/>
<dbReference type="Pfam" id="PF02780">
    <property type="entry name" value="Transketolase_C"/>
    <property type="match status" value="1"/>
</dbReference>
<dbReference type="FunFam" id="3.40.50.920:FF:000001">
    <property type="entry name" value="Pyruvate dehydrogenase E1 beta subunit"/>
    <property type="match status" value="1"/>
</dbReference>
<dbReference type="InterPro" id="IPR033248">
    <property type="entry name" value="Transketolase_C"/>
</dbReference>
<sequence>MTETQTSSRQISFIQAVNEAIEQEMERDDRVFVMGEDIAGGAGRPDKQDAWGGPMRLTKGLIDKFGPERVRDTPISEAGFVGAGVGAAATGMRPVVDLMYVGFFGVCADQITNNASKIHYMFGGKVKVPITIMTATGAGTGSAAQHSETLYSIFTHYPGLKCVAPSNPYTAKGLFISAIRDDDPVIIFNNRQLMGMRFDNHVPEEPYTLPIGEAIVSREGSDITLIGIGYTTRVCLEAAEDLESQGISTEVIDLLSLSPMDNSAILESVQKTRKVVIVDEDYPRCSIATDISALVAEEAFDYLDAPPRRVTPPHTLVPYSRSLEKHYVPDKNRVIAAAREVLE</sequence>
<dbReference type="NCBIfam" id="NF006667">
    <property type="entry name" value="PRK09212.1"/>
    <property type="match status" value="1"/>
</dbReference>
<dbReference type="PANTHER" id="PTHR43257">
    <property type="entry name" value="PYRUVATE DEHYDROGENASE E1 COMPONENT BETA SUBUNIT"/>
    <property type="match status" value="1"/>
</dbReference>
<protein>
    <submittedName>
        <fullName evidence="5">Acetoin:2,6-dichlorophenolindophenol oxidoreductase subunit beta</fullName>
        <ecNumber evidence="5">1.1.1.-</ecNumber>
    </submittedName>
</protein>
<proteinExistence type="predicted"/>
<dbReference type="Gene3D" id="3.40.50.920">
    <property type="match status" value="1"/>
</dbReference>
<dbReference type="Gene3D" id="3.40.50.970">
    <property type="match status" value="1"/>
</dbReference>
<dbReference type="GO" id="GO:0016491">
    <property type="term" value="F:oxidoreductase activity"/>
    <property type="evidence" value="ECO:0007669"/>
    <property type="project" value="UniProtKB-KW"/>
</dbReference>
<dbReference type="InterPro" id="IPR029061">
    <property type="entry name" value="THDP-binding"/>
</dbReference>
<feature type="domain" description="Transketolase-like pyrimidine-binding" evidence="4">
    <location>
        <begin position="11"/>
        <end position="196"/>
    </location>
</feature>
<reference evidence="5 6" key="1">
    <citation type="submission" date="2018-06" db="EMBL/GenBank/DDBJ databases">
        <title>Draft Genome Sequence of a Novel Marine Bacterium Related to the Verrucomicrobia.</title>
        <authorList>
            <person name="Vosseberg J."/>
            <person name="Martijn J."/>
            <person name="Ettema T.J.G."/>
        </authorList>
    </citation>
    <scope>NUCLEOTIDE SEQUENCE [LARGE SCALE GENOMIC DNA]</scope>
    <source>
        <strain evidence="5">TARA_B100001123</strain>
    </source>
</reference>
<dbReference type="InterPro" id="IPR009014">
    <property type="entry name" value="Transketo_C/PFOR_II"/>
</dbReference>
<dbReference type="CDD" id="cd07036">
    <property type="entry name" value="TPP_PYR_E1-PDHc-beta_like"/>
    <property type="match status" value="1"/>
</dbReference>
<dbReference type="FunFam" id="3.40.50.970:FF:000001">
    <property type="entry name" value="Pyruvate dehydrogenase E1 beta subunit"/>
    <property type="match status" value="1"/>
</dbReference>
<dbReference type="InterPro" id="IPR005475">
    <property type="entry name" value="Transketolase-like_Pyr-bd"/>
</dbReference>
<comment type="cofactor">
    <cofactor evidence="1">
        <name>thiamine diphosphate</name>
        <dbReference type="ChEBI" id="CHEBI:58937"/>
    </cofactor>
</comment>
<evidence type="ECO:0000256" key="3">
    <source>
        <dbReference type="ARBA" id="ARBA00023052"/>
    </source>
</evidence>
<evidence type="ECO:0000313" key="6">
    <source>
        <dbReference type="Proteomes" id="UP000247465"/>
    </source>
</evidence>
<name>A0A2Z4ABE0_9BACT</name>
<dbReference type="SMART" id="SM00861">
    <property type="entry name" value="Transket_pyr"/>
    <property type="match status" value="1"/>
</dbReference>
<dbReference type="AlphaFoldDB" id="A0A2Z4ABE0"/>